<evidence type="ECO:0000256" key="11">
    <source>
        <dbReference type="ARBA" id="ARBA00023467"/>
    </source>
</evidence>
<evidence type="ECO:0000256" key="5">
    <source>
        <dbReference type="ARBA" id="ARBA00022692"/>
    </source>
</evidence>
<keyword evidence="10 14" id="KW-0472">Membrane</keyword>
<dbReference type="Proteomes" id="UP001431429">
    <property type="component" value="Unassembled WGS sequence"/>
</dbReference>
<evidence type="ECO:0000256" key="10">
    <source>
        <dbReference type="ARBA" id="ARBA00023136"/>
    </source>
</evidence>
<dbReference type="PROSITE" id="PS00211">
    <property type="entry name" value="ABC_TRANSPORTER_1"/>
    <property type="match status" value="1"/>
</dbReference>
<evidence type="ECO:0000256" key="3">
    <source>
        <dbReference type="ARBA" id="ARBA00022475"/>
    </source>
</evidence>
<feature type="transmembrane region" description="Helical" evidence="14">
    <location>
        <begin position="489"/>
        <end position="508"/>
    </location>
</feature>
<dbReference type="SUPFAM" id="SSF63380">
    <property type="entry name" value="Riboflavin synthase domain-like"/>
    <property type="match status" value="1"/>
</dbReference>
<feature type="transmembrane region" description="Helical" evidence="14">
    <location>
        <begin position="577"/>
        <end position="596"/>
    </location>
</feature>
<keyword evidence="6" id="KW-0547">Nucleotide-binding</keyword>
<accession>A0ABT0UMR1</accession>
<dbReference type="InterPro" id="IPR017927">
    <property type="entry name" value="FAD-bd_FR_type"/>
</dbReference>
<evidence type="ECO:0000259" key="16">
    <source>
        <dbReference type="PROSITE" id="PS50929"/>
    </source>
</evidence>
<feature type="transmembrane region" description="Helical" evidence="14">
    <location>
        <begin position="608"/>
        <end position="627"/>
    </location>
</feature>
<dbReference type="Gene3D" id="3.40.50.80">
    <property type="entry name" value="Nucleotide-binding domain of ferredoxin-NADP reductase (FNR) module"/>
    <property type="match status" value="1"/>
</dbReference>
<dbReference type="Gene3D" id="3.40.50.300">
    <property type="entry name" value="P-loop containing nucleotide triphosphate hydrolases"/>
    <property type="match status" value="1"/>
</dbReference>
<feature type="domain" description="FAD-binding FR-type" evidence="17">
    <location>
        <begin position="15"/>
        <end position="129"/>
    </location>
</feature>
<dbReference type="PROSITE" id="PS51384">
    <property type="entry name" value="FAD_FR"/>
    <property type="match status" value="1"/>
</dbReference>
<dbReference type="InterPro" id="IPR017938">
    <property type="entry name" value="Riboflavin_synthase-like_b-brl"/>
</dbReference>
<dbReference type="InterPro" id="IPR003439">
    <property type="entry name" value="ABC_transporter-like_ATP-bd"/>
</dbReference>
<protein>
    <recommendedName>
        <fullName evidence="12">Mycobactin import ATP-binding/permease protein IrtA</fullName>
    </recommendedName>
</protein>
<evidence type="ECO:0000256" key="6">
    <source>
        <dbReference type="ARBA" id="ARBA00022741"/>
    </source>
</evidence>
<dbReference type="EMBL" id="JAMQAW010000012">
    <property type="protein sequence ID" value="MCM2389907.1"/>
    <property type="molecule type" value="Genomic_DNA"/>
</dbReference>
<dbReference type="PROSITE" id="PS50929">
    <property type="entry name" value="ABC_TM1F"/>
    <property type="match status" value="1"/>
</dbReference>
<evidence type="ECO:0000256" key="13">
    <source>
        <dbReference type="SAM" id="MobiDB-lite"/>
    </source>
</evidence>
<dbReference type="CDD" id="cd06193">
    <property type="entry name" value="siderophore_interacting"/>
    <property type="match status" value="1"/>
</dbReference>
<comment type="caution">
    <text evidence="18">The sequence shown here is derived from an EMBL/GenBank/DDBJ whole genome shotgun (WGS) entry which is preliminary data.</text>
</comment>
<dbReference type="PROSITE" id="PS50893">
    <property type="entry name" value="ABC_TRANSPORTER_2"/>
    <property type="match status" value="1"/>
</dbReference>
<feature type="domain" description="ABC transporter" evidence="15">
    <location>
        <begin position="666"/>
        <end position="899"/>
    </location>
</feature>
<dbReference type="SMART" id="SM00382">
    <property type="entry name" value="AAA"/>
    <property type="match status" value="1"/>
</dbReference>
<evidence type="ECO:0000256" key="4">
    <source>
        <dbReference type="ARBA" id="ARBA00022630"/>
    </source>
</evidence>
<dbReference type="PANTHER" id="PTHR24221">
    <property type="entry name" value="ATP-BINDING CASSETTE SUB-FAMILY B"/>
    <property type="match status" value="1"/>
</dbReference>
<dbReference type="SUPFAM" id="SSF52540">
    <property type="entry name" value="P-loop containing nucleoside triphosphate hydrolases"/>
    <property type="match status" value="1"/>
</dbReference>
<dbReference type="InterPro" id="IPR013113">
    <property type="entry name" value="SIP_FAD-bd"/>
</dbReference>
<dbReference type="InterPro" id="IPR027417">
    <property type="entry name" value="P-loop_NTPase"/>
</dbReference>
<dbReference type="Pfam" id="PF00664">
    <property type="entry name" value="ABC_membrane"/>
    <property type="match status" value="1"/>
</dbReference>
<dbReference type="Pfam" id="PF04954">
    <property type="entry name" value="SIP"/>
    <property type="match status" value="1"/>
</dbReference>
<proteinExistence type="predicted"/>
<evidence type="ECO:0000256" key="1">
    <source>
        <dbReference type="ARBA" id="ARBA00001974"/>
    </source>
</evidence>
<dbReference type="InterPro" id="IPR017871">
    <property type="entry name" value="ABC_transporter-like_CS"/>
</dbReference>
<feature type="region of interest" description="Disordered" evidence="13">
    <location>
        <begin position="898"/>
        <end position="938"/>
    </location>
</feature>
<dbReference type="Pfam" id="PF08021">
    <property type="entry name" value="FAD_binding_9"/>
    <property type="match status" value="1"/>
</dbReference>
<dbReference type="InterPro" id="IPR036640">
    <property type="entry name" value="ABC1_TM_sf"/>
</dbReference>
<keyword evidence="9 14" id="KW-1133">Transmembrane helix</keyword>
<dbReference type="SUPFAM" id="SSF90123">
    <property type="entry name" value="ABC transporter transmembrane region"/>
    <property type="match status" value="1"/>
</dbReference>
<evidence type="ECO:0000256" key="8">
    <source>
        <dbReference type="ARBA" id="ARBA00022840"/>
    </source>
</evidence>
<keyword evidence="8 18" id="KW-0067">ATP-binding</keyword>
<evidence type="ECO:0000256" key="2">
    <source>
        <dbReference type="ARBA" id="ARBA00004651"/>
    </source>
</evidence>
<keyword evidence="5 14" id="KW-0812">Transmembrane</keyword>
<feature type="domain" description="ABC transmembrane type-1" evidence="16">
    <location>
        <begin position="349"/>
        <end position="631"/>
    </location>
</feature>
<evidence type="ECO:0000256" key="14">
    <source>
        <dbReference type="SAM" id="Phobius"/>
    </source>
</evidence>
<dbReference type="Gene3D" id="1.20.1560.10">
    <property type="entry name" value="ABC transporter type 1, transmembrane domain"/>
    <property type="match status" value="1"/>
</dbReference>
<keyword evidence="3" id="KW-1003">Cell membrane</keyword>
<gene>
    <name evidence="18" type="ORF">NBG84_16690</name>
</gene>
<organism evidence="18 19">
    <name type="scientific">Streptomyces albipurpureus</name>
    <dbReference type="NCBI Taxonomy" id="2897419"/>
    <lineage>
        <taxon>Bacteria</taxon>
        <taxon>Bacillati</taxon>
        <taxon>Actinomycetota</taxon>
        <taxon>Actinomycetes</taxon>
        <taxon>Kitasatosporales</taxon>
        <taxon>Streptomycetaceae</taxon>
        <taxon>Streptomyces</taxon>
    </lineage>
</organism>
<feature type="transmembrane region" description="Helical" evidence="14">
    <location>
        <begin position="388"/>
        <end position="412"/>
    </location>
</feature>
<feature type="transmembrane region" description="Helical" evidence="14">
    <location>
        <begin position="463"/>
        <end position="483"/>
    </location>
</feature>
<comment type="subunit">
    <text evidence="11">Forms a heterodimer with IrtB.</text>
</comment>
<dbReference type="Pfam" id="PF00005">
    <property type="entry name" value="ABC_tran"/>
    <property type="match status" value="1"/>
</dbReference>
<reference evidence="18" key="1">
    <citation type="submission" date="2022-06" db="EMBL/GenBank/DDBJ databases">
        <title>Genome public.</title>
        <authorList>
            <person name="Sun Q."/>
        </authorList>
    </citation>
    <scope>NUCLEOTIDE SEQUENCE</scope>
    <source>
        <strain evidence="18">CWNU-1</strain>
    </source>
</reference>
<name>A0ABT0UMR1_9ACTN</name>
<evidence type="ECO:0000313" key="18">
    <source>
        <dbReference type="EMBL" id="MCM2389907.1"/>
    </source>
</evidence>
<dbReference type="GO" id="GO:0005524">
    <property type="term" value="F:ATP binding"/>
    <property type="evidence" value="ECO:0007669"/>
    <property type="project" value="UniProtKB-KW"/>
</dbReference>
<evidence type="ECO:0000259" key="17">
    <source>
        <dbReference type="PROSITE" id="PS51384"/>
    </source>
</evidence>
<dbReference type="Gene3D" id="2.40.30.10">
    <property type="entry name" value="Translation factors"/>
    <property type="match status" value="1"/>
</dbReference>
<feature type="transmembrane region" description="Helical" evidence="14">
    <location>
        <begin position="348"/>
        <end position="368"/>
    </location>
</feature>
<keyword evidence="19" id="KW-1185">Reference proteome</keyword>
<comment type="subcellular location">
    <subcellularLocation>
        <location evidence="2">Cell membrane</location>
        <topology evidence="2">Multi-pass membrane protein</topology>
    </subcellularLocation>
</comment>
<dbReference type="InterPro" id="IPR011527">
    <property type="entry name" value="ABC1_TM_dom"/>
</dbReference>
<dbReference type="InterPro" id="IPR039421">
    <property type="entry name" value="Type_1_exporter"/>
</dbReference>
<evidence type="ECO:0000259" key="15">
    <source>
        <dbReference type="PROSITE" id="PS50893"/>
    </source>
</evidence>
<keyword evidence="4" id="KW-0285">Flavoprotein</keyword>
<evidence type="ECO:0000256" key="12">
    <source>
        <dbReference type="ARBA" id="ARBA00023488"/>
    </source>
</evidence>
<evidence type="ECO:0000313" key="19">
    <source>
        <dbReference type="Proteomes" id="UP001431429"/>
    </source>
</evidence>
<evidence type="ECO:0000256" key="9">
    <source>
        <dbReference type="ARBA" id="ARBA00022989"/>
    </source>
</evidence>
<sequence length="938" mass="100585">MSRGFQGVVLRGFGARDHEATVVEKVRLAPHFVRVRLVSPTLFEDAVAEPTAWLRLWIPDPDGADTEHQRAYTITEADPETGAFAVDFVLHEPAGPGSRWAALAQPGARVPVMSLGSTKFEPTGELPAGYLLFGDAASIPAINSILGVVPHGVPVELYLEEHSADDRLIPLAAHPRLRLHRVPRGDGTHLAAAVEARDWSDWSAWIAAEQTSFKLVRKRLREEFGFPKSELTGRAYWIHGRAMGRLRDGKEGEAAPIPEITAARGPTEAELATGPTVTAVPAPTTSVPPPGAFRPVEPSVPRHTGEPPHSPPPIAPRTRPGAPGPTVAHGRWRSQSAGRLLAPVRGTLLLAGVLQALITLLQLAPFVLLVELARLLLDGADQSRLRTIGTFALVLLGVGTALGAALTLWLHAVDARFARELRTRLLGKLARLPLGWYSARGSAGTKKVVQDDTLSLHYLVTHAVPDAVAAVIAPVAVLVYLFTVDWRPALVLLVPILVYVVAMAVMMVQSGPKIAQAQQWAERMGGEAGAYLEGQPVVRVFGGAAASAFGRRLDEYLTFLNDWQRPFIGKKTFMDMVTRPATFLWLIITTGTLLIVTDRMQPVDLLPFLLLGTTFGARLLNIGYGLSGLRDGVLAARGIAGTLDDKELVTRQGSAADAPEDPAGTVVFDRATFGYRPGVPVIRDVSLTLRPGTVTALVGPSGSGKSTLAALLARFHDVDGGAIRVDGRDIRSLTADELYTDVGFVLQDVQLVNGSVRENIALAVPDASDEEIEAAARDAQIHDRITRFPHGYDTVIEDGTQLSGGERQRLTIARAILADTPVLVLDEATAFADPESEFLVQRALDRLTRNRTVLVIAHRLHTVTGADRIVVLDGGRIAETGTHDELLAADGRYRRLWDSDGAGPAPEEAPTRCDAPDGNVPEQPVTGPAGTLTQGVTS</sequence>
<keyword evidence="7" id="KW-0274">FAD</keyword>
<dbReference type="PANTHER" id="PTHR24221:SF654">
    <property type="entry name" value="ATP-BINDING CASSETTE SUB-FAMILY B MEMBER 6"/>
    <property type="match status" value="1"/>
</dbReference>
<comment type="cofactor">
    <cofactor evidence="1">
        <name>FAD</name>
        <dbReference type="ChEBI" id="CHEBI:57692"/>
    </cofactor>
</comment>
<dbReference type="RefSeq" id="WP_250920247.1">
    <property type="nucleotide sequence ID" value="NZ_JAMQAW010000012.1"/>
</dbReference>
<evidence type="ECO:0000256" key="7">
    <source>
        <dbReference type="ARBA" id="ARBA00022827"/>
    </source>
</evidence>
<dbReference type="InterPro" id="IPR007037">
    <property type="entry name" value="SIP_rossman_dom"/>
</dbReference>
<feature type="region of interest" description="Disordered" evidence="13">
    <location>
        <begin position="278"/>
        <end position="330"/>
    </location>
</feature>
<dbReference type="InterPro" id="IPR003593">
    <property type="entry name" value="AAA+_ATPase"/>
</dbReference>
<dbReference type="InterPro" id="IPR039261">
    <property type="entry name" value="FNR_nucleotide-bd"/>
</dbReference>